<keyword evidence="6" id="KW-0206">Cytoskeleton</keyword>
<evidence type="ECO:0000256" key="6">
    <source>
        <dbReference type="ARBA" id="ARBA00023212"/>
    </source>
</evidence>
<feature type="compositionally biased region" description="Basic and acidic residues" evidence="8">
    <location>
        <begin position="975"/>
        <end position="989"/>
    </location>
</feature>
<dbReference type="GO" id="GO:0005634">
    <property type="term" value="C:nucleus"/>
    <property type="evidence" value="ECO:0007669"/>
    <property type="project" value="UniProtKB-SubCell"/>
</dbReference>
<comment type="caution">
    <text evidence="10">The sequence shown here is derived from an EMBL/GenBank/DDBJ whole genome shotgun (WGS) entry which is preliminary data.</text>
</comment>
<evidence type="ECO:0000259" key="9">
    <source>
        <dbReference type="Pfam" id="PF03941"/>
    </source>
</evidence>
<gene>
    <name evidence="10" type="ORF">GOMPHAMPRED_004145</name>
</gene>
<evidence type="ECO:0000256" key="3">
    <source>
        <dbReference type="ARBA" id="ARBA00010042"/>
    </source>
</evidence>
<feature type="compositionally biased region" description="Basic and acidic residues" evidence="8">
    <location>
        <begin position="419"/>
        <end position="437"/>
    </location>
</feature>
<reference evidence="10" key="1">
    <citation type="submission" date="2021-03" db="EMBL/GenBank/DDBJ databases">
        <authorList>
            <person name="Tagirdzhanova G."/>
        </authorList>
    </citation>
    <scope>NUCLEOTIDE SEQUENCE</scope>
</reference>
<dbReference type="PANTHER" id="PTHR13142">
    <property type="entry name" value="INNER CENTROMERE PROTEIN"/>
    <property type="match status" value="1"/>
</dbReference>
<evidence type="ECO:0000256" key="1">
    <source>
        <dbReference type="ARBA" id="ARBA00004123"/>
    </source>
</evidence>
<feature type="compositionally biased region" description="Basic and acidic residues" evidence="8">
    <location>
        <begin position="953"/>
        <end position="962"/>
    </location>
</feature>
<evidence type="ECO:0000256" key="8">
    <source>
        <dbReference type="SAM" id="MobiDB-lite"/>
    </source>
</evidence>
<feature type="region of interest" description="Disordered" evidence="8">
    <location>
        <begin position="616"/>
        <end position="989"/>
    </location>
</feature>
<dbReference type="InterPro" id="IPR005635">
    <property type="entry name" value="Inner_centromere_prot_ARK-bd"/>
</dbReference>
<dbReference type="GO" id="GO:0005819">
    <property type="term" value="C:spindle"/>
    <property type="evidence" value="ECO:0007669"/>
    <property type="project" value="UniProtKB-SubCell"/>
</dbReference>
<feature type="region of interest" description="Disordered" evidence="8">
    <location>
        <begin position="1027"/>
        <end position="1066"/>
    </location>
</feature>
<feature type="compositionally biased region" description="Basic and acidic residues" evidence="8">
    <location>
        <begin position="857"/>
        <end position="898"/>
    </location>
</feature>
<dbReference type="OrthoDB" id="6123at2759"/>
<accession>A0A8H3IMJ9</accession>
<feature type="compositionally biased region" description="Polar residues" evidence="8">
    <location>
        <begin position="1057"/>
        <end position="1066"/>
    </location>
</feature>
<evidence type="ECO:0000256" key="2">
    <source>
        <dbReference type="ARBA" id="ARBA00004186"/>
    </source>
</evidence>
<dbReference type="EMBL" id="CAJPDQ010000025">
    <property type="protein sequence ID" value="CAF9926470.1"/>
    <property type="molecule type" value="Genomic_DNA"/>
</dbReference>
<dbReference type="AlphaFoldDB" id="A0A8H3IMJ9"/>
<keyword evidence="11" id="KW-1185">Reference proteome</keyword>
<keyword evidence="7" id="KW-0539">Nucleus</keyword>
<feature type="domain" description="Inner centromere protein ARK-binding" evidence="9">
    <location>
        <begin position="1128"/>
        <end position="1185"/>
    </location>
</feature>
<dbReference type="Pfam" id="PF03941">
    <property type="entry name" value="INCENP_ARK-bind"/>
    <property type="match status" value="1"/>
</dbReference>
<protein>
    <recommendedName>
        <fullName evidence="9">Inner centromere protein ARK-binding domain-containing protein</fullName>
    </recommendedName>
</protein>
<evidence type="ECO:0000313" key="11">
    <source>
        <dbReference type="Proteomes" id="UP000664169"/>
    </source>
</evidence>
<feature type="compositionally biased region" description="Low complexity" evidence="8">
    <location>
        <begin position="834"/>
        <end position="849"/>
    </location>
</feature>
<feature type="compositionally biased region" description="Low complexity" evidence="8">
    <location>
        <begin position="267"/>
        <end position="276"/>
    </location>
</feature>
<proteinExistence type="inferred from homology"/>
<dbReference type="GO" id="GO:0007059">
    <property type="term" value="P:chromosome segregation"/>
    <property type="evidence" value="ECO:0007669"/>
    <property type="project" value="UniProtKB-KW"/>
</dbReference>
<evidence type="ECO:0000256" key="7">
    <source>
        <dbReference type="ARBA" id="ARBA00023242"/>
    </source>
</evidence>
<evidence type="ECO:0000256" key="4">
    <source>
        <dbReference type="ARBA" id="ARBA00022490"/>
    </source>
</evidence>
<dbReference type="PANTHER" id="PTHR13142:SF1">
    <property type="entry name" value="INNER CENTROMERE PROTEIN"/>
    <property type="match status" value="1"/>
</dbReference>
<feature type="compositionally biased region" description="Polar residues" evidence="8">
    <location>
        <begin position="902"/>
        <end position="923"/>
    </location>
</feature>
<feature type="compositionally biased region" description="Basic and acidic residues" evidence="8">
    <location>
        <begin position="168"/>
        <end position="202"/>
    </location>
</feature>
<feature type="compositionally biased region" description="Polar residues" evidence="8">
    <location>
        <begin position="385"/>
        <end position="407"/>
    </location>
</feature>
<keyword evidence="5" id="KW-0159">Chromosome partition</keyword>
<feature type="compositionally biased region" description="Basic and acidic residues" evidence="8">
    <location>
        <begin position="360"/>
        <end position="382"/>
    </location>
</feature>
<feature type="compositionally biased region" description="Basic and acidic residues" evidence="8">
    <location>
        <begin position="637"/>
        <end position="649"/>
    </location>
</feature>
<feature type="compositionally biased region" description="Polar residues" evidence="8">
    <location>
        <begin position="299"/>
        <end position="324"/>
    </location>
</feature>
<sequence length="1240" mass="136293">MAAVRSKAVALAVGSSEWIQQERQQLSQFYGQEQEDFGFSVRNDTEWLNEHMAEIFSNKKLDVKEIFKTPGKLRAKTPRTLRGRSPERAPLTEIFSADKRYNQSPSHVQSLVKSTGSNNLLGSSVPIDQQLPAITEPPKAQHDSGYHGSLDDMDIDQDADIPMSIPEKPIKETEAGLSHERRDSAEERTTAERSFHSAKEEAAAQDEDVNDVDRIEAPIIESIPGAFPHEPSLPPIHKPEVESPVSGPAPLPESPPEKQQSVEVQQSPRSSSIGSSPAKPLRKSSLTLPALPPRGLQGTKKSIGNQGSRNSTSEASKGQLNRSSYLGRYTGGKSLGGSRPAEEDIMEVAAEEDAMEVDNAEEKEPMTQIHNKDSTQRLHDRINLLSKTQPSRSTKSTTVPTANQPTYPQLAVELSQQEPLDKKEKKDGKTVKIIENEASTHDEDDAWVIPSIPRADTSQYPTLTKSRSVDVMESLVGKENISGIDLGLEPGEREILKMQSPLKYHPAHGYDSPTKVHTKAASTVDLSMTTFKPIEQQKAVSVSNPEFPPRMANITPAGSPTGSKFHLDGHLSASKHKLQSIMKSARGLFSSSARVSNQAKMETMSPSNMKLQKAVAQPGLGGIDELPVFDQPVYPKITEDETSKEESPSKGRKTRSSTEREKELKRQEKAARDFEKQEADLAKAREQERLKAAKFQEKLKATPSTTSLISKSSLEQTSRPIRTSPRRLPAVDKPLPPINSKVEAHAAPSRPQSQLGQAGKNLQPPRRPVRPTAKESTAPKTKEPPVNIRIGTLSGRAPLGGAVIPAAKEECAPPVPSKPMPTAKKPSTASLQTNASTASLKSSVSSNTSRARAPITRKIERKPTAQEEAQRRVAERTAAAEEAKKLANKQATDKKMPFGKEQPQSSARPIPTNKGTLPQSQRSDLGATKPLPKSSGLSEIPRPPTAMSMKGKRMLDDIDHEPPPPTRPVNGHNYQSDDAKRRRTGEKEMVEQAVVRPVEVPPMRYSNIRKVNYRLVVFAHANASQDPLKSSKFGGNYPTAPPPAAIHAGASRPPPQQGQMLPPNSQPMRVGPTDMGKFADGRIPFANQPNPPQQAPIKTPLHKQSNTMQPPSTFSPMLPNPENIHLDEIETSEEDEDSEDERQRKINLPEWTRTPNMNQILLQQETIDTDAVFGTIAPANLEEWFPKDKNRLHKLRARTSSANWFGADRLTEEEVKRDLEARQKMSKEGGWSMGLAKLNE</sequence>
<comment type="subcellular location">
    <subcellularLocation>
        <location evidence="2">Cytoplasm</location>
        <location evidence="2">Cytoskeleton</location>
        <location evidence="2">Spindle</location>
    </subcellularLocation>
    <subcellularLocation>
        <location evidence="1">Nucleus</location>
    </subcellularLocation>
</comment>
<feature type="compositionally biased region" description="Polar residues" evidence="8">
    <location>
        <begin position="702"/>
        <end position="721"/>
    </location>
</feature>
<dbReference type="Proteomes" id="UP000664169">
    <property type="component" value="Unassembled WGS sequence"/>
</dbReference>
<feature type="region of interest" description="Disordered" evidence="8">
    <location>
        <begin position="135"/>
        <end position="437"/>
    </location>
</feature>
<feature type="compositionally biased region" description="Acidic residues" evidence="8">
    <location>
        <begin position="343"/>
        <end position="359"/>
    </location>
</feature>
<keyword evidence="4" id="KW-0963">Cytoplasm</keyword>
<evidence type="ECO:0000313" key="10">
    <source>
        <dbReference type="EMBL" id="CAF9926470.1"/>
    </source>
</evidence>
<feature type="compositionally biased region" description="Basic and acidic residues" evidence="8">
    <location>
        <begin position="656"/>
        <end position="700"/>
    </location>
</feature>
<organism evidence="10 11">
    <name type="scientific">Gomphillus americanus</name>
    <dbReference type="NCBI Taxonomy" id="1940652"/>
    <lineage>
        <taxon>Eukaryota</taxon>
        <taxon>Fungi</taxon>
        <taxon>Dikarya</taxon>
        <taxon>Ascomycota</taxon>
        <taxon>Pezizomycotina</taxon>
        <taxon>Lecanoromycetes</taxon>
        <taxon>OSLEUM clade</taxon>
        <taxon>Ostropomycetidae</taxon>
        <taxon>Ostropales</taxon>
        <taxon>Graphidaceae</taxon>
        <taxon>Gomphilloideae</taxon>
        <taxon>Gomphillus</taxon>
    </lineage>
</organism>
<comment type="similarity">
    <text evidence="3">Belongs to the INCENP family.</text>
</comment>
<name>A0A8H3IMJ9_9LECA</name>
<feature type="compositionally biased region" description="Polar residues" evidence="8">
    <location>
        <begin position="257"/>
        <end position="266"/>
    </location>
</feature>
<evidence type="ECO:0000256" key="5">
    <source>
        <dbReference type="ARBA" id="ARBA00022829"/>
    </source>
</evidence>